<evidence type="ECO:0000313" key="6">
    <source>
        <dbReference type="Proteomes" id="UP001620626"/>
    </source>
</evidence>
<name>A0ABD2LC85_9BILA</name>
<feature type="compositionally biased region" description="Polar residues" evidence="2">
    <location>
        <begin position="359"/>
        <end position="370"/>
    </location>
</feature>
<organism evidence="5 6">
    <name type="scientific">Heterodera trifolii</name>
    <dbReference type="NCBI Taxonomy" id="157864"/>
    <lineage>
        <taxon>Eukaryota</taxon>
        <taxon>Metazoa</taxon>
        <taxon>Ecdysozoa</taxon>
        <taxon>Nematoda</taxon>
        <taxon>Chromadorea</taxon>
        <taxon>Rhabditida</taxon>
        <taxon>Tylenchina</taxon>
        <taxon>Tylenchomorpha</taxon>
        <taxon>Tylenchoidea</taxon>
        <taxon>Heteroderidae</taxon>
        <taxon>Heteroderinae</taxon>
        <taxon>Heterodera</taxon>
    </lineage>
</organism>
<keyword evidence="3" id="KW-0732">Signal</keyword>
<accession>A0ABD2LC85</accession>
<feature type="signal peptide" evidence="3">
    <location>
        <begin position="1"/>
        <end position="21"/>
    </location>
</feature>
<dbReference type="SMART" id="SM00686">
    <property type="entry name" value="DM13"/>
    <property type="match status" value="1"/>
</dbReference>
<comment type="caution">
    <text evidence="5">The sequence shown here is derived from an EMBL/GenBank/DDBJ whole genome shotgun (WGS) entry which is preliminary data.</text>
</comment>
<feature type="region of interest" description="Disordered" evidence="2">
    <location>
        <begin position="112"/>
        <end position="133"/>
    </location>
</feature>
<dbReference type="Proteomes" id="UP001620626">
    <property type="component" value="Unassembled WGS sequence"/>
</dbReference>
<feature type="compositionally biased region" description="Low complexity" evidence="2">
    <location>
        <begin position="215"/>
        <end position="267"/>
    </location>
</feature>
<gene>
    <name evidence="5" type="ORF">niasHT_019762</name>
</gene>
<dbReference type="PANTHER" id="PTHR24036:SF5">
    <property type="entry name" value="THROMBOMODULIN"/>
    <property type="match status" value="1"/>
</dbReference>
<feature type="region of interest" description="Disordered" evidence="2">
    <location>
        <begin position="305"/>
        <end position="370"/>
    </location>
</feature>
<feature type="chain" id="PRO_5044802109" description="DM13 domain-containing protein" evidence="3">
    <location>
        <begin position="22"/>
        <end position="596"/>
    </location>
</feature>
<evidence type="ECO:0000259" key="4">
    <source>
        <dbReference type="PROSITE" id="PS51549"/>
    </source>
</evidence>
<feature type="compositionally biased region" description="Basic and acidic residues" evidence="2">
    <location>
        <begin position="308"/>
        <end position="355"/>
    </location>
</feature>
<evidence type="ECO:0000256" key="2">
    <source>
        <dbReference type="SAM" id="MobiDB-lite"/>
    </source>
</evidence>
<dbReference type="EMBL" id="JBICBT010000464">
    <property type="protein sequence ID" value="KAL3112788.1"/>
    <property type="molecule type" value="Genomic_DNA"/>
</dbReference>
<proteinExistence type="predicted"/>
<dbReference type="PANTHER" id="PTHR24036">
    <property type="entry name" value="SKELETOR-RELATED"/>
    <property type="match status" value="1"/>
</dbReference>
<evidence type="ECO:0000256" key="1">
    <source>
        <dbReference type="ARBA" id="ARBA00022737"/>
    </source>
</evidence>
<dbReference type="InterPro" id="IPR052126">
    <property type="entry name" value="Spindle_Org/Thrombomodulin"/>
</dbReference>
<sequence length="596" mass="66278">MKNLFPAFLLFSLPFAPSLLAESVEEEQGDPYYGVPLGALHYSAEGTSAEVYAADEFSIIFNHFYHNPREQGCTAMMIGPPRTEDKDNVVPGHGILLPMAHAPAAARHKMKRAKRGATRTGDGRGEQKHQRKQQQFLGYWPAEFDHLLMEPTPAEVKTEPKQQQQKKEGVVMNKVNLSNTSVTDQLIQSARLILDNDQRLLPSPATAFVPSSNGTVSVPSLPSSPTTTTAMSSVPTTATINATSLAPSRAPSSSSPSPVPIHPTISTKAATSSAPIILLPNKRSKEGHQSQKQILAKEMATDFAGESKWGRESEIRRAPARQSEDKGTEGKAEGKASEKDAEDEWAKANELDEKGIPPTQRTAPKLSTTTPAATTAHFWVIKDPREARRERLLQLRRKLDPNPEPPTTTTTSAPLLPLSHQFELHRIRDKLVTFSLTNGAKITQYKWIGLWNQCTRRHIPLVSLRDVDPPREEKIMPLSGWSHNVTSYRLHILNCNTILIPSFHYDSRNTTRNTFFFVGVGQFPEAVEQQVKANVVGTRPGEPLRSYKGEDLMLRLPRPYRTFDIDFISIFNMDEQKSFGHVIMPSLLVPPCPDDE</sequence>
<protein>
    <recommendedName>
        <fullName evidence="4">DM13 domain-containing protein</fullName>
    </recommendedName>
</protein>
<keyword evidence="6" id="KW-1185">Reference proteome</keyword>
<dbReference type="Pfam" id="PF10517">
    <property type="entry name" value="DM13"/>
    <property type="match status" value="1"/>
</dbReference>
<feature type="region of interest" description="Disordered" evidence="2">
    <location>
        <begin position="205"/>
        <end position="268"/>
    </location>
</feature>
<feature type="domain" description="DM13" evidence="4">
    <location>
        <begin position="473"/>
        <end position="585"/>
    </location>
</feature>
<dbReference type="PROSITE" id="PS51549">
    <property type="entry name" value="DM13"/>
    <property type="match status" value="1"/>
</dbReference>
<reference evidence="5 6" key="1">
    <citation type="submission" date="2024-10" db="EMBL/GenBank/DDBJ databases">
        <authorList>
            <person name="Kim D."/>
        </authorList>
    </citation>
    <scope>NUCLEOTIDE SEQUENCE [LARGE SCALE GENOMIC DNA]</scope>
    <source>
        <strain evidence="5">BH-2024</strain>
    </source>
</reference>
<evidence type="ECO:0000313" key="5">
    <source>
        <dbReference type="EMBL" id="KAL3112788.1"/>
    </source>
</evidence>
<dbReference type="AlphaFoldDB" id="A0ABD2LC85"/>
<keyword evidence="1" id="KW-0677">Repeat</keyword>
<dbReference type="InterPro" id="IPR019545">
    <property type="entry name" value="DM13_domain"/>
</dbReference>
<evidence type="ECO:0000256" key="3">
    <source>
        <dbReference type="SAM" id="SignalP"/>
    </source>
</evidence>